<dbReference type="NCBIfam" id="TIGR03007">
    <property type="entry name" value="pepcterm_ChnLen"/>
    <property type="match status" value="1"/>
</dbReference>
<keyword evidence="5 7" id="KW-0472">Membrane</keyword>
<evidence type="ECO:0000256" key="3">
    <source>
        <dbReference type="ARBA" id="ARBA00022692"/>
    </source>
</evidence>
<keyword evidence="4 7" id="KW-1133">Transmembrane helix</keyword>
<gene>
    <name evidence="10" type="ORF">V8V93_16215</name>
</gene>
<dbReference type="PANTHER" id="PTHR32309:SF13">
    <property type="entry name" value="FERRIC ENTEROBACTIN TRANSPORT PROTEIN FEPE"/>
    <property type="match status" value="1"/>
</dbReference>
<comment type="subcellular location">
    <subcellularLocation>
        <location evidence="1">Cell membrane</location>
        <topology evidence="1">Multi-pass membrane protein</topology>
    </subcellularLocation>
</comment>
<dbReference type="Pfam" id="PF13807">
    <property type="entry name" value="GNVR"/>
    <property type="match status" value="1"/>
</dbReference>
<evidence type="ECO:0000259" key="8">
    <source>
        <dbReference type="Pfam" id="PF02706"/>
    </source>
</evidence>
<keyword evidence="11" id="KW-1185">Reference proteome</keyword>
<proteinExistence type="predicted"/>
<dbReference type="Pfam" id="PF02706">
    <property type="entry name" value="Wzz"/>
    <property type="match status" value="1"/>
</dbReference>
<evidence type="ECO:0000259" key="9">
    <source>
        <dbReference type="Pfam" id="PF13807"/>
    </source>
</evidence>
<dbReference type="InterPro" id="IPR014345">
    <property type="entry name" value="XrtA_polysacc_chain"/>
</dbReference>
<dbReference type="RefSeq" id="WP_338667652.1">
    <property type="nucleotide sequence ID" value="NZ_CP146609.1"/>
</dbReference>
<evidence type="ECO:0000256" key="5">
    <source>
        <dbReference type="ARBA" id="ARBA00023136"/>
    </source>
</evidence>
<evidence type="ECO:0000313" key="11">
    <source>
        <dbReference type="Proteomes" id="UP001385389"/>
    </source>
</evidence>
<dbReference type="InterPro" id="IPR050445">
    <property type="entry name" value="Bact_polysacc_biosynth/exp"/>
</dbReference>
<feature type="domain" description="Polysaccharide chain length determinant N-terminal" evidence="8">
    <location>
        <begin position="14"/>
        <end position="102"/>
    </location>
</feature>
<evidence type="ECO:0000256" key="1">
    <source>
        <dbReference type="ARBA" id="ARBA00004651"/>
    </source>
</evidence>
<dbReference type="InterPro" id="IPR032807">
    <property type="entry name" value="GNVR"/>
</dbReference>
<keyword evidence="6" id="KW-0175">Coiled coil</keyword>
<evidence type="ECO:0000256" key="4">
    <source>
        <dbReference type="ARBA" id="ARBA00022989"/>
    </source>
</evidence>
<keyword evidence="2" id="KW-1003">Cell membrane</keyword>
<evidence type="ECO:0000256" key="6">
    <source>
        <dbReference type="SAM" id="Coils"/>
    </source>
</evidence>
<dbReference type="EMBL" id="CP146609">
    <property type="protein sequence ID" value="WWX21976.1"/>
    <property type="molecule type" value="Genomic_DNA"/>
</dbReference>
<reference evidence="10 11" key="1">
    <citation type="submission" date="2024-03" db="EMBL/GenBank/DDBJ databases">
        <title>Phenotype and Genome Characterization of a Sulfate-Reducing Bacterium Pseudodesulfovibrio sp. strain 5S69, isolated from Petroleum Reservoir in Tatarstan (Russia).</title>
        <authorList>
            <person name="Bidzhieva S.K."/>
            <person name="Kadnikov V."/>
            <person name="Tourova T.P."/>
            <person name="Samigullina S.R."/>
            <person name="Sokolova D.S."/>
            <person name="Poltaraus A.B."/>
            <person name="Avtukh A.N."/>
            <person name="Tereshina V.M."/>
            <person name="Mardanov A.V."/>
            <person name="Nazina T.N."/>
        </authorList>
    </citation>
    <scope>NUCLEOTIDE SEQUENCE [LARGE SCALE GENOMIC DNA]</scope>
    <source>
        <strain evidence="10 11">5S69</strain>
    </source>
</reference>
<protein>
    <submittedName>
        <fullName evidence="10">XrtA system polysaccharide chain length determinant</fullName>
    </submittedName>
</protein>
<dbReference type="PANTHER" id="PTHR32309">
    <property type="entry name" value="TYROSINE-PROTEIN KINASE"/>
    <property type="match status" value="1"/>
</dbReference>
<dbReference type="InterPro" id="IPR003856">
    <property type="entry name" value="LPS_length_determ_N"/>
</dbReference>
<name>A0ABZ2IYM5_9BACT</name>
<evidence type="ECO:0000256" key="2">
    <source>
        <dbReference type="ARBA" id="ARBA00022475"/>
    </source>
</evidence>
<dbReference type="Proteomes" id="UP001385389">
    <property type="component" value="Chromosome"/>
</dbReference>
<feature type="domain" description="Tyrosine-protein kinase G-rich" evidence="9">
    <location>
        <begin position="341"/>
        <end position="420"/>
    </location>
</feature>
<feature type="transmembrane region" description="Helical" evidence="7">
    <location>
        <begin position="464"/>
        <end position="489"/>
    </location>
</feature>
<accession>A0ABZ2IYM5</accession>
<sequence length="505" mass="56903">MTDNKFDTSGPDASFDIMRYVHLVGERKGLFVFIALTVMFAAVVTSYVLPKKYEAKSIVFIEENVISDLVKGIAVTPSMDTKIKAIKVTMLSRNMLSKVIQGLDLDVSLKNKVSLDGLIASLRGRIRIGLDERRGVFDIRFADTDPVLARDVVNTLTRVYIEDSVSNKRKESFEATRFLAEQIDVFKKRIDEARKNIEDFKVASGKVLATNEYTVRREIERGEDEIKAIDIQMNSQEASRKVLLTNSPSRTRLRKQEQALNDMLARYTENHPQVKQLESAIAETKRQIAHNGEEELSLIYSSPEYQHIKVQIKALKAQKKNIEEEIAANKALLDQLPKAQAQLQELQRKEQNEVIIYEKLVSRYGQSEVSKEMELQDKAVSFRVLDPAVVPTIPASPNRPLIMLAGMAAGVGIAFGVIFLMDLIDPSIKNVDDLRAFGIPVLAVIPKLKNVEEERKISRRNLRIYLIGAVGFLIVLAFFGTEFLSLGIVDKLIEKGAAVVQQWRI</sequence>
<feature type="transmembrane region" description="Helical" evidence="7">
    <location>
        <begin position="29"/>
        <end position="49"/>
    </location>
</feature>
<feature type="coiled-coil region" evidence="6">
    <location>
        <begin position="250"/>
        <end position="349"/>
    </location>
</feature>
<evidence type="ECO:0000313" key="10">
    <source>
        <dbReference type="EMBL" id="WWX21976.1"/>
    </source>
</evidence>
<organism evidence="10 11">
    <name type="scientific">Pseudodesulfovibrio methanolicus</name>
    <dbReference type="NCBI Taxonomy" id="3126690"/>
    <lineage>
        <taxon>Bacteria</taxon>
        <taxon>Pseudomonadati</taxon>
        <taxon>Thermodesulfobacteriota</taxon>
        <taxon>Desulfovibrionia</taxon>
        <taxon>Desulfovibrionales</taxon>
        <taxon>Desulfovibrionaceae</taxon>
    </lineage>
</organism>
<keyword evidence="3 7" id="KW-0812">Transmembrane</keyword>
<feature type="transmembrane region" description="Helical" evidence="7">
    <location>
        <begin position="401"/>
        <end position="421"/>
    </location>
</feature>
<evidence type="ECO:0000256" key="7">
    <source>
        <dbReference type="SAM" id="Phobius"/>
    </source>
</evidence>